<gene>
    <name evidence="4" type="primary">LOC108678020</name>
    <name evidence="2" type="ORF">HAZT_HAZT008358</name>
</gene>
<dbReference type="Proteomes" id="UP000711488">
    <property type="component" value="Unassembled WGS sequence"/>
</dbReference>
<reference evidence="2" key="1">
    <citation type="submission" date="2014-08" db="EMBL/GenBank/DDBJ databases">
        <authorList>
            <person name="Murali S."/>
            <person name="Richards S."/>
            <person name="Bandaranaike D."/>
            <person name="Bellair M."/>
            <person name="Blankenburg K."/>
            <person name="Chao H."/>
            <person name="Dinh H."/>
            <person name="Doddapaneni H."/>
            <person name="Dugan-Rocha S."/>
            <person name="Elkadiri S."/>
            <person name="Gnanaolivu R."/>
            <person name="Hughes D."/>
            <person name="Lee S."/>
            <person name="Li M."/>
            <person name="Ming W."/>
            <person name="Munidasa M."/>
            <person name="Muniz J."/>
            <person name="Nguyen L."/>
            <person name="Osuji N."/>
            <person name="Pu L.-L."/>
            <person name="Puazo M."/>
            <person name="Skinner E."/>
            <person name="Qu C."/>
            <person name="Quiroz J."/>
            <person name="Raj R."/>
            <person name="Weissenberger G."/>
            <person name="Xin Y."/>
            <person name="Zou X."/>
            <person name="Han Y."/>
            <person name="Worley K."/>
            <person name="Muzny D."/>
            <person name="Gibbs R."/>
        </authorList>
    </citation>
    <scope>NUCLEOTIDE SEQUENCE</scope>
    <source>
        <strain evidence="2">HAZT.00-mixed</strain>
        <tissue evidence="2">Whole organism</tissue>
    </source>
</reference>
<evidence type="ECO:0000313" key="4">
    <source>
        <dbReference type="RefSeq" id="XP_018021842.1"/>
    </source>
</evidence>
<feature type="domain" description="DUF4781" evidence="1">
    <location>
        <begin position="119"/>
        <end position="405"/>
    </location>
</feature>
<name>A0A6A0H9W7_HYAAZ</name>
<dbReference type="OMA" id="KWHELEI"/>
<dbReference type="KEGG" id="hazt:108678020"/>
<sequence length="726" mass="81555">MTDWSSEDVKAWKEKAREEQQYFCQVLGDRDYDAYKSDEIQYLDLKIGNAMFGPPKNVDENQNEVLLTNYEDEQQKYIAKIRDLILTKTGSDYVCVAFIFLSIKQLDKHYQMPVIRLLDKDGNKVYFVDHLARIYDGWKDFSSNNYLPQCIYCYPENGEYREDDEGNVILGYDTSPSCDFGKRVVQVADVTNIVASISSAGLAIGGLATSFFFPPAAPLLFSAAAWTGAGSGAYSVGRNAYKLYDRSDHEQSINPLTDPEARGCWFAFVGGGIGMGSMGLVKYMSHLARNGEIASKALRVAYSCLEGGSLTMNGLGIISQVYDLKKKEKVTVMDVVNLSTSILFFTHACVSLKKASTIIEEVQSSVLSDIESSLPARRRRDFRELCNDSVGSNKMQGNAKVIKSLSYVKNPNKFLKSVMYVKRKAGVDHDVKLADKGLISINDQLDIDPKKMGYMSNNSRQKILKSTKKLQSDANYANNFGADMKQIFMKERVNVDANRRKTVSKLEELLGVNDLEEFKLNNEKIFKDLRPHQIDRLGQLLEKSDEKVLKVVKEFASRTKCKNFSDFCNMKEFVDQYTLKNSVNLTDLPEEQRFGQFLSKLTDPNSGASADMQLYFSELKQKISGFNATLPTPFPSDNSAITHYYKHKDVGGRELSVSEYFTALKNHLGSTTLLTESVLSQEGNKVFITTKDPATGFKAITIQNVGNPADARAKIATFYYDERVHV</sequence>
<dbReference type="InterPro" id="IPR031962">
    <property type="entry name" value="DUF4781"/>
</dbReference>
<reference evidence="4" key="4">
    <citation type="submission" date="2025-04" db="UniProtKB">
        <authorList>
            <consortium name="RefSeq"/>
        </authorList>
    </citation>
    <scope>IDENTIFICATION</scope>
    <source>
        <tissue evidence="4">Whole organism</tissue>
    </source>
</reference>
<accession>A0A6A0H9W7</accession>
<dbReference type="PANTHER" id="PTHR21115:SF0">
    <property type="entry name" value="GH06117P-RELATED"/>
    <property type="match status" value="1"/>
</dbReference>
<dbReference type="AlphaFoldDB" id="A0A6A0H9W7"/>
<evidence type="ECO:0000313" key="3">
    <source>
        <dbReference type="Proteomes" id="UP000694843"/>
    </source>
</evidence>
<evidence type="ECO:0000313" key="2">
    <source>
        <dbReference type="EMBL" id="KAA0202502.1"/>
    </source>
</evidence>
<reference evidence="2" key="3">
    <citation type="submission" date="2019-06" db="EMBL/GenBank/DDBJ databases">
        <authorList>
            <person name="Poynton C."/>
            <person name="Hasenbein S."/>
            <person name="Benoit J.B."/>
            <person name="Sepulveda M.S."/>
            <person name="Poelchau M.F."/>
            <person name="Murali S.C."/>
            <person name="Chen S."/>
            <person name="Glastad K.M."/>
            <person name="Werren J.H."/>
            <person name="Vineis J.H."/>
            <person name="Bowen J.L."/>
            <person name="Friedrich M."/>
            <person name="Jones J."/>
            <person name="Robertson H.M."/>
            <person name="Feyereisen R."/>
            <person name="Mechler-Hickson A."/>
            <person name="Mathers N."/>
            <person name="Lee C.E."/>
            <person name="Colbourne J.K."/>
            <person name="Biales A."/>
            <person name="Johnston J.S."/>
            <person name="Wellborn G.A."/>
            <person name="Rosendale A.J."/>
            <person name="Cridge A.G."/>
            <person name="Munoz-Torres M.C."/>
            <person name="Bain P.A."/>
            <person name="Manny A.R."/>
            <person name="Major K.M."/>
            <person name="Lambert F.N."/>
            <person name="Vulpe C.D."/>
            <person name="Tuck P."/>
            <person name="Blalock B.J."/>
            <person name="Lin Y.-Y."/>
            <person name="Smith M.E."/>
            <person name="Ochoa-Acuna H."/>
            <person name="Chen M.-J.M."/>
            <person name="Childers C.P."/>
            <person name="Qu J."/>
            <person name="Dugan S."/>
            <person name="Lee S.L."/>
            <person name="Chao H."/>
            <person name="Dinh H."/>
            <person name="Han Y."/>
            <person name="Doddapaneni H."/>
            <person name="Worley K.C."/>
            <person name="Muzny D.M."/>
            <person name="Gibbs R.A."/>
            <person name="Richards S."/>
        </authorList>
    </citation>
    <scope>NUCLEOTIDE SEQUENCE</scope>
    <source>
        <strain evidence="2">HAZT.00-mixed</strain>
        <tissue evidence="2">Whole organism</tissue>
    </source>
</reference>
<dbReference type="Pfam" id="PF16013">
    <property type="entry name" value="DUF4781"/>
    <property type="match status" value="1"/>
</dbReference>
<dbReference type="PANTHER" id="PTHR21115">
    <property type="entry name" value="GH06117P-RELATED"/>
    <property type="match status" value="1"/>
</dbReference>
<evidence type="ECO:0000259" key="1">
    <source>
        <dbReference type="Pfam" id="PF16013"/>
    </source>
</evidence>
<dbReference type="OrthoDB" id="6512497at2759"/>
<dbReference type="GeneID" id="108678020"/>
<dbReference type="EMBL" id="JQDR03003472">
    <property type="protein sequence ID" value="KAA0202502.1"/>
    <property type="molecule type" value="Genomic_DNA"/>
</dbReference>
<dbReference type="Proteomes" id="UP000694843">
    <property type="component" value="Unplaced"/>
</dbReference>
<dbReference type="RefSeq" id="XP_018021842.1">
    <property type="nucleotide sequence ID" value="XM_018166353.2"/>
</dbReference>
<proteinExistence type="predicted"/>
<keyword evidence="3" id="KW-1185">Reference proteome</keyword>
<organism evidence="2">
    <name type="scientific">Hyalella azteca</name>
    <name type="common">Amphipod</name>
    <dbReference type="NCBI Taxonomy" id="294128"/>
    <lineage>
        <taxon>Eukaryota</taxon>
        <taxon>Metazoa</taxon>
        <taxon>Ecdysozoa</taxon>
        <taxon>Arthropoda</taxon>
        <taxon>Crustacea</taxon>
        <taxon>Multicrustacea</taxon>
        <taxon>Malacostraca</taxon>
        <taxon>Eumalacostraca</taxon>
        <taxon>Peracarida</taxon>
        <taxon>Amphipoda</taxon>
        <taxon>Senticaudata</taxon>
        <taxon>Talitrida</taxon>
        <taxon>Talitroidea</taxon>
        <taxon>Hyalellidae</taxon>
        <taxon>Hyalella</taxon>
    </lineage>
</organism>
<protein>
    <submittedName>
        <fullName evidence="2">Putative metal responsive transcript</fullName>
    </submittedName>
    <submittedName>
        <fullName evidence="4">Uncharacterized protein LOC108678020</fullName>
    </submittedName>
</protein>
<reference evidence="2" key="2">
    <citation type="journal article" date="2018" name="Environ. Sci. Technol.">
        <title>The Toxicogenome of Hyalella azteca: A Model for Sediment Ecotoxicology and Evolutionary Toxicology.</title>
        <authorList>
            <person name="Poynton H.C."/>
            <person name="Hasenbein S."/>
            <person name="Benoit J.B."/>
            <person name="Sepulveda M.S."/>
            <person name="Poelchau M.F."/>
            <person name="Hughes D.S.T."/>
            <person name="Murali S.C."/>
            <person name="Chen S."/>
            <person name="Glastad K.M."/>
            <person name="Goodisman M.A.D."/>
            <person name="Werren J.H."/>
            <person name="Vineis J.H."/>
            <person name="Bowen J.L."/>
            <person name="Friedrich M."/>
            <person name="Jones J."/>
            <person name="Robertson H.M."/>
            <person name="Feyereisen R."/>
            <person name="Mechler-Hickson A."/>
            <person name="Mathers N."/>
            <person name="Lee C.E."/>
            <person name="Colbourne J.K."/>
            <person name="Biales A."/>
            <person name="Johnston J.S."/>
            <person name="Wellborn G.A."/>
            <person name="Rosendale A.J."/>
            <person name="Cridge A.G."/>
            <person name="Munoz-Torres M.C."/>
            <person name="Bain P.A."/>
            <person name="Manny A.R."/>
            <person name="Major K.M."/>
            <person name="Lambert F.N."/>
            <person name="Vulpe C.D."/>
            <person name="Tuck P."/>
            <person name="Blalock B.J."/>
            <person name="Lin Y.Y."/>
            <person name="Smith M.E."/>
            <person name="Ochoa-Acuna H."/>
            <person name="Chen M.M."/>
            <person name="Childers C.P."/>
            <person name="Qu J."/>
            <person name="Dugan S."/>
            <person name="Lee S.L."/>
            <person name="Chao H."/>
            <person name="Dinh H."/>
            <person name="Han Y."/>
            <person name="Doddapaneni H."/>
            <person name="Worley K.C."/>
            <person name="Muzny D.M."/>
            <person name="Gibbs R.A."/>
            <person name="Richards S."/>
        </authorList>
    </citation>
    <scope>NUCLEOTIDE SEQUENCE</scope>
    <source>
        <strain evidence="2">HAZT.00-mixed</strain>
        <tissue evidence="2">Whole organism</tissue>
    </source>
</reference>